<feature type="transmembrane region" description="Helical" evidence="2">
    <location>
        <begin position="470"/>
        <end position="490"/>
    </location>
</feature>
<feature type="transmembrane region" description="Helical" evidence="2">
    <location>
        <begin position="605"/>
        <end position="623"/>
    </location>
</feature>
<keyword evidence="4" id="KW-1185">Reference proteome</keyword>
<proteinExistence type="predicted"/>
<organism evidence="3 4">
    <name type="scientific">Cyclotella atomus</name>
    <dbReference type="NCBI Taxonomy" id="382360"/>
    <lineage>
        <taxon>Eukaryota</taxon>
        <taxon>Sar</taxon>
        <taxon>Stramenopiles</taxon>
        <taxon>Ochrophyta</taxon>
        <taxon>Bacillariophyta</taxon>
        <taxon>Coscinodiscophyceae</taxon>
        <taxon>Thalassiosirophycidae</taxon>
        <taxon>Stephanodiscales</taxon>
        <taxon>Stephanodiscaceae</taxon>
        <taxon>Cyclotella</taxon>
    </lineage>
</organism>
<feature type="transmembrane region" description="Helical" evidence="2">
    <location>
        <begin position="384"/>
        <end position="405"/>
    </location>
</feature>
<dbReference type="PANTHER" id="PTHR22911:SF76">
    <property type="entry name" value="EAMA DOMAIN-CONTAINING PROTEIN"/>
    <property type="match status" value="1"/>
</dbReference>
<evidence type="ECO:0000256" key="1">
    <source>
        <dbReference type="SAM" id="MobiDB-lite"/>
    </source>
</evidence>
<keyword evidence="2" id="KW-1133">Transmembrane helix</keyword>
<reference evidence="3 4" key="1">
    <citation type="submission" date="2024-10" db="EMBL/GenBank/DDBJ databases">
        <title>Updated reference genomes for cyclostephanoid diatoms.</title>
        <authorList>
            <person name="Roberts W.R."/>
            <person name="Alverson A.J."/>
        </authorList>
    </citation>
    <scope>NUCLEOTIDE SEQUENCE [LARGE SCALE GENOMIC DNA]</scope>
    <source>
        <strain evidence="3 4">AJA010-31</strain>
    </source>
</reference>
<protein>
    <recommendedName>
        <fullName evidence="5">EamA domain-containing protein</fullName>
    </recommendedName>
</protein>
<comment type="caution">
    <text evidence="3">The sequence shown here is derived from an EMBL/GenBank/DDBJ whole genome shotgun (WGS) entry which is preliminary data.</text>
</comment>
<feature type="region of interest" description="Disordered" evidence="1">
    <location>
        <begin position="1"/>
        <end position="23"/>
    </location>
</feature>
<feature type="transmembrane region" description="Helical" evidence="2">
    <location>
        <begin position="577"/>
        <end position="599"/>
    </location>
</feature>
<name>A0ABD3NAJ4_9STRA</name>
<evidence type="ECO:0000313" key="4">
    <source>
        <dbReference type="Proteomes" id="UP001530400"/>
    </source>
</evidence>
<feature type="transmembrane region" description="Helical" evidence="2">
    <location>
        <begin position="502"/>
        <end position="523"/>
    </location>
</feature>
<feature type="transmembrane region" description="Helical" evidence="2">
    <location>
        <begin position="553"/>
        <end position="570"/>
    </location>
</feature>
<dbReference type="EMBL" id="JALLPJ020001250">
    <property type="protein sequence ID" value="KAL3773035.1"/>
    <property type="molecule type" value="Genomic_DNA"/>
</dbReference>
<evidence type="ECO:0000313" key="3">
    <source>
        <dbReference type="EMBL" id="KAL3773035.1"/>
    </source>
</evidence>
<dbReference type="Proteomes" id="UP001530400">
    <property type="component" value="Unassembled WGS sequence"/>
</dbReference>
<gene>
    <name evidence="3" type="ORF">ACHAWO_004194</name>
</gene>
<dbReference type="SUPFAM" id="SSF103481">
    <property type="entry name" value="Multidrug resistance efflux transporter EmrE"/>
    <property type="match status" value="1"/>
</dbReference>
<keyword evidence="2" id="KW-0472">Membrane</keyword>
<dbReference type="PANTHER" id="PTHR22911">
    <property type="entry name" value="ACYL-MALONYL CONDENSING ENZYME-RELATED"/>
    <property type="match status" value="1"/>
</dbReference>
<sequence>MTSTNDEKEHVRGSHYSTASHARDKHHVEIATLTLHAKPTHSRFDSEGGSTFVLEAPSHVIDHLVDNDLAAQDTTYGSLEVSNSRTMTSNPHIEGVVNLDIVSHLVPGVTEAEFVDLVHAQHDSVLGESLKEDEESQLKHSLNDETSFLVVPSDPFMNVSAEFQQDSAVEYNRLTSVNELKESSYPSDVHDNEGTAREAYLLSIPTHEEREDDENNSSKGDEANSKASNVFVLAVPAAAAKDELSLQTSVVTHSSTIGHTRREDLQSMIEHAFAPLPTDVQQIELRVSTAITTDGSTILHRPGEDQLHLDIVVDRKVPPIGYIILVSGLFALSSIGVAFDLQKGGVTPEMKAFWRFTATAIMFLILAAKSLNREEFAKFSWMEFWVWVPFAGVNYGFMCTAFVVALDMTTLVNAFILSNLASLIIIGSKFVLGTPVLLLEGLGAAIGMSGALICAYTGNDASGSEEHDGNLAMLGNVLAFLASVATALYLTVAKSLRPRVDLFLFMLFIFTYASLTVLLYMIWEGQSYEISTDPDIGLFGWLRLQPDRLPLELWMAIICNLLGTTGYIAIMKYFDPVVVSMVMLMEPILASLMGAAAGVSTLPGLVTWAGDGVVVVGSIMVILSGSKKTETIDATKALHTVNEELVVEGKPGLLRRSSMSTKTPMLKRSVVLRSPNKRKERAPSVDDSMEFVFVGNKSRGDTTISSLHDSRHKAWN</sequence>
<feature type="transmembrane region" description="Helical" evidence="2">
    <location>
        <begin position="411"/>
        <end position="432"/>
    </location>
</feature>
<feature type="transmembrane region" description="Helical" evidence="2">
    <location>
        <begin position="437"/>
        <end position="458"/>
    </location>
</feature>
<feature type="compositionally biased region" description="Basic and acidic residues" evidence="1">
    <location>
        <begin position="1"/>
        <end position="12"/>
    </location>
</feature>
<keyword evidence="2" id="KW-0812">Transmembrane</keyword>
<dbReference type="AlphaFoldDB" id="A0ABD3NAJ4"/>
<evidence type="ECO:0008006" key="5">
    <source>
        <dbReference type="Google" id="ProtNLM"/>
    </source>
</evidence>
<feature type="transmembrane region" description="Helical" evidence="2">
    <location>
        <begin position="353"/>
        <end position="372"/>
    </location>
</feature>
<evidence type="ECO:0000256" key="2">
    <source>
        <dbReference type="SAM" id="Phobius"/>
    </source>
</evidence>
<accession>A0ABD3NAJ4</accession>
<feature type="transmembrane region" description="Helical" evidence="2">
    <location>
        <begin position="320"/>
        <end position="341"/>
    </location>
</feature>
<dbReference type="InterPro" id="IPR037185">
    <property type="entry name" value="EmrE-like"/>
</dbReference>